<evidence type="ECO:0000256" key="7">
    <source>
        <dbReference type="ARBA" id="ARBA00022989"/>
    </source>
</evidence>
<evidence type="ECO:0000256" key="5">
    <source>
        <dbReference type="ARBA" id="ARBA00022679"/>
    </source>
</evidence>
<dbReference type="Gene3D" id="3.90.550.10">
    <property type="entry name" value="Spore Coat Polysaccharide Biosynthesis Protein SpsA, Chain A"/>
    <property type="match status" value="2"/>
</dbReference>
<evidence type="ECO:0000256" key="2">
    <source>
        <dbReference type="ARBA" id="ARBA00004760"/>
    </source>
</evidence>
<dbReference type="PANTHER" id="PTHR43685">
    <property type="entry name" value="GLYCOSYLTRANSFERASE"/>
    <property type="match status" value="1"/>
</dbReference>
<sequence length="707" mass="82241">MTFDICFATYNSTKWLDQCLTALSKMDYDKKKVGLYFTDNASQDDTVNKLEMLKQQYEGMFGAFEVLKLKQNMGFGTASNTAAKAGKGDFVFFFNVDTELFPDALTELRREILKCSPEWGAFELRQFPYEHPKYYDPVTMETSWASGACMVLRRSVFEETGGFDETIFMYAEDVELSWHVRTLGYRIRYVPQAGTWHYAYKTAYEEKPIQVAGSLTGNLVLRYKYGTNEDIREWKHWKEIILERQKDETILSDIGKMLHRAEKFRSGYRRFYKGVVKKSTFLPQFVDLDYEFARAGAFYENHLPKKHPEITVIIRTYQRPETLALTLESLTHQTYKNFQVLVVEDGENPSAKDVVEKMKDRISICYFPLNRAAGRCVAGNIGLQRAQTEYVCFLDDDDYFFAEYLEVMACLIEENPDCKMFCHGAIEGACDVDPQDSTKFEFIRKRNNARKQLKRIDFFYDNPVPIQAVVFNKKLFEQFGGLDENLDALEDWDLWIRYVCHAKFAYAEKATSIYKIPARPKDYEKRDEEISKYRKAVFEKMASYQSTISAQDVYGLFWKPETAEEKIKQKDELKAYEKEIKESVREIQSSNSWKITAPLRWPFNTVRVVLNWIQLGINFVLGLLSKLFVGAANFIVKILVLLGRGVCKISLSWNKLADLVGPQKVDPDKEPIEKVHGFLLNSKKSVSMRLPQNVMRIVKKIKKREDI</sequence>
<organism evidence="11">
    <name type="scientific">bioreactor metagenome</name>
    <dbReference type="NCBI Taxonomy" id="1076179"/>
    <lineage>
        <taxon>unclassified sequences</taxon>
        <taxon>metagenomes</taxon>
        <taxon>ecological metagenomes</taxon>
    </lineage>
</organism>
<feature type="domain" description="Glycosyltransferase 2-like" evidence="10">
    <location>
        <begin position="311"/>
        <end position="449"/>
    </location>
</feature>
<dbReference type="InterPro" id="IPR029044">
    <property type="entry name" value="Nucleotide-diphossugar_trans"/>
</dbReference>
<dbReference type="InterPro" id="IPR001173">
    <property type="entry name" value="Glyco_trans_2-like"/>
</dbReference>
<dbReference type="SUPFAM" id="SSF53448">
    <property type="entry name" value="Nucleotide-diphospho-sugar transferases"/>
    <property type="match status" value="2"/>
</dbReference>
<dbReference type="AlphaFoldDB" id="A0A644WZ74"/>
<gene>
    <name evidence="11" type="ORF">SDC9_55104</name>
</gene>
<dbReference type="InterPro" id="IPR050834">
    <property type="entry name" value="Glycosyltransf_2"/>
</dbReference>
<keyword evidence="4" id="KW-0328">Glycosyltransferase</keyword>
<evidence type="ECO:0000256" key="4">
    <source>
        <dbReference type="ARBA" id="ARBA00022676"/>
    </source>
</evidence>
<evidence type="ECO:0000256" key="6">
    <source>
        <dbReference type="ARBA" id="ARBA00022692"/>
    </source>
</evidence>
<keyword evidence="8" id="KW-0472">Membrane</keyword>
<dbReference type="Pfam" id="PF00535">
    <property type="entry name" value="Glycos_transf_2"/>
    <property type="match status" value="2"/>
</dbReference>
<dbReference type="PANTHER" id="PTHR43685:SF2">
    <property type="entry name" value="GLYCOSYLTRANSFERASE 2-LIKE DOMAIN-CONTAINING PROTEIN"/>
    <property type="match status" value="1"/>
</dbReference>
<evidence type="ECO:0000256" key="3">
    <source>
        <dbReference type="ARBA" id="ARBA00004991"/>
    </source>
</evidence>
<evidence type="ECO:0000313" key="11">
    <source>
        <dbReference type="EMBL" id="MPM08788.1"/>
    </source>
</evidence>
<protein>
    <recommendedName>
        <fullName evidence="10">Glycosyltransferase 2-like domain-containing protein</fullName>
    </recommendedName>
</protein>
<keyword evidence="5" id="KW-0808">Transferase</keyword>
<comment type="subcellular location">
    <subcellularLocation>
        <location evidence="1">Membrane</location>
        <topology evidence="1">Multi-pass membrane protein</topology>
    </subcellularLocation>
</comment>
<dbReference type="GO" id="GO:0016757">
    <property type="term" value="F:glycosyltransferase activity"/>
    <property type="evidence" value="ECO:0007669"/>
    <property type="project" value="UniProtKB-KW"/>
</dbReference>
<keyword evidence="6" id="KW-0812">Transmembrane</keyword>
<name>A0A644WZ74_9ZZZZ</name>
<dbReference type="CDD" id="cd04186">
    <property type="entry name" value="GT_2_like_c"/>
    <property type="match status" value="1"/>
</dbReference>
<proteinExistence type="predicted"/>
<evidence type="ECO:0000259" key="10">
    <source>
        <dbReference type="Pfam" id="PF00535"/>
    </source>
</evidence>
<feature type="coiled-coil region" evidence="9">
    <location>
        <begin position="559"/>
        <end position="586"/>
    </location>
</feature>
<comment type="pathway">
    <text evidence="3">Sphingolipid metabolism.</text>
</comment>
<evidence type="ECO:0000256" key="8">
    <source>
        <dbReference type="ARBA" id="ARBA00023136"/>
    </source>
</evidence>
<feature type="domain" description="Glycosyltransferase 2-like" evidence="10">
    <location>
        <begin position="5"/>
        <end position="114"/>
    </location>
</feature>
<dbReference type="EMBL" id="VSSQ01001490">
    <property type="protein sequence ID" value="MPM08788.1"/>
    <property type="molecule type" value="Genomic_DNA"/>
</dbReference>
<comment type="caution">
    <text evidence="11">The sequence shown here is derived from an EMBL/GenBank/DDBJ whole genome shotgun (WGS) entry which is preliminary data.</text>
</comment>
<dbReference type="InterPro" id="IPR025993">
    <property type="entry name" value="Ceramide_glucosylTrfase"/>
</dbReference>
<evidence type="ECO:0000256" key="9">
    <source>
        <dbReference type="SAM" id="Coils"/>
    </source>
</evidence>
<evidence type="ECO:0000256" key="1">
    <source>
        <dbReference type="ARBA" id="ARBA00004141"/>
    </source>
</evidence>
<comment type="pathway">
    <text evidence="2">Lipid metabolism; sphingolipid metabolism.</text>
</comment>
<dbReference type="GO" id="GO:0016020">
    <property type="term" value="C:membrane"/>
    <property type="evidence" value="ECO:0007669"/>
    <property type="project" value="UniProtKB-SubCell"/>
</dbReference>
<keyword evidence="9" id="KW-0175">Coiled coil</keyword>
<reference evidence="11" key="1">
    <citation type="submission" date="2019-08" db="EMBL/GenBank/DDBJ databases">
        <authorList>
            <person name="Kucharzyk K."/>
            <person name="Murdoch R.W."/>
            <person name="Higgins S."/>
            <person name="Loffler F."/>
        </authorList>
    </citation>
    <scope>NUCLEOTIDE SEQUENCE</scope>
</reference>
<keyword evidence="7" id="KW-1133">Transmembrane helix</keyword>
<accession>A0A644WZ74</accession>
<dbReference type="Pfam" id="PF13506">
    <property type="entry name" value="Glyco_transf_21"/>
    <property type="match status" value="1"/>
</dbReference>